<evidence type="ECO:0000313" key="7">
    <source>
        <dbReference type="EMBL" id="QEW06000.1"/>
    </source>
</evidence>
<dbReference type="InterPro" id="IPR000160">
    <property type="entry name" value="GGDEF_dom"/>
</dbReference>
<name>A0A5J6LC00_9GAMM</name>
<dbReference type="CDD" id="cd01948">
    <property type="entry name" value="EAL"/>
    <property type="match status" value="1"/>
</dbReference>
<reference evidence="7 8" key="1">
    <citation type="submission" date="2019-09" db="EMBL/GenBank/DDBJ databases">
        <title>Nitrincola iocasae sp. nov., a bacterium isolated from the sediment collected at a cold seep field in South China Sea.</title>
        <authorList>
            <person name="Zhang H."/>
            <person name="Wang H."/>
            <person name="Li C."/>
        </authorList>
    </citation>
    <scope>NUCLEOTIDE SEQUENCE [LARGE SCALE GENOMIC DNA]</scope>
    <source>
        <strain evidence="7 8">KXZD1103</strain>
    </source>
</reference>
<evidence type="ECO:0000259" key="4">
    <source>
        <dbReference type="PROSITE" id="PS50883"/>
    </source>
</evidence>
<dbReference type="PROSITE" id="PS50887">
    <property type="entry name" value="GGDEF"/>
    <property type="match status" value="1"/>
</dbReference>
<protein>
    <submittedName>
        <fullName evidence="7">EAL domain-containing protein</fullName>
    </submittedName>
</protein>
<keyword evidence="1" id="KW-0129">CBS domain</keyword>
<dbReference type="AlphaFoldDB" id="A0A5J6LC00"/>
<feature type="domain" description="CBS" evidence="6">
    <location>
        <begin position="80"/>
        <end position="136"/>
    </location>
</feature>
<feature type="domain" description="CBS" evidence="6">
    <location>
        <begin position="16"/>
        <end position="72"/>
    </location>
</feature>
<dbReference type="InterPro" id="IPR001633">
    <property type="entry name" value="EAL_dom"/>
</dbReference>
<dbReference type="PANTHER" id="PTHR44757:SF2">
    <property type="entry name" value="BIOFILM ARCHITECTURE MAINTENANCE PROTEIN MBAA"/>
    <property type="match status" value="1"/>
</dbReference>
<feature type="domain" description="GGDEF" evidence="5">
    <location>
        <begin position="441"/>
        <end position="574"/>
    </location>
</feature>
<evidence type="ECO:0000259" key="2">
    <source>
        <dbReference type="PROSITE" id="PS50112"/>
    </source>
</evidence>
<dbReference type="Proteomes" id="UP000325606">
    <property type="component" value="Chromosome"/>
</dbReference>
<organism evidence="7 8">
    <name type="scientific">Nitrincola iocasae</name>
    <dbReference type="NCBI Taxonomy" id="2614693"/>
    <lineage>
        <taxon>Bacteria</taxon>
        <taxon>Pseudomonadati</taxon>
        <taxon>Pseudomonadota</taxon>
        <taxon>Gammaproteobacteria</taxon>
        <taxon>Oceanospirillales</taxon>
        <taxon>Oceanospirillaceae</taxon>
        <taxon>Nitrincola</taxon>
    </lineage>
</organism>
<dbReference type="Gene3D" id="3.30.450.20">
    <property type="entry name" value="PAS domain"/>
    <property type="match status" value="1"/>
</dbReference>
<dbReference type="InterPro" id="IPR000014">
    <property type="entry name" value="PAS"/>
</dbReference>
<feature type="domain" description="PAS" evidence="2">
    <location>
        <begin position="284"/>
        <end position="330"/>
    </location>
</feature>
<dbReference type="PROSITE" id="PS50112">
    <property type="entry name" value="PAS"/>
    <property type="match status" value="1"/>
</dbReference>
<dbReference type="SMART" id="SM00116">
    <property type="entry name" value="CBS"/>
    <property type="match status" value="4"/>
</dbReference>
<dbReference type="NCBIfam" id="TIGR00229">
    <property type="entry name" value="sensory_box"/>
    <property type="match status" value="1"/>
</dbReference>
<dbReference type="SMART" id="SM00267">
    <property type="entry name" value="GGDEF"/>
    <property type="match status" value="1"/>
</dbReference>
<sequence length="840" mass="94349">MNSKLKRSHALKVMDICRQDVVTCQQREDVLSAIRLMAEYNIGSVVVCNGQTPVGILTRRDAMRLTPDNSEAGVTAEQVMSTPLITITADAGIDELGIELMSGHIRHAVVVDDQGELIGVVSESDIVNSHGLEHDLFMRSVYDVCNHNPMRFPDNCSLRLTVERIRSAGHTAALIDGLNGELKIITETDIIRLIAASSNELDKPLYEFTFKKLISVPGSVSLFNARRHFRKHGFRHLGVLNDQSEVIGLASYSDILRNVELDYIFRLRELLNDRSYRLNETRNHLRIIEKVIDSSMEGIVICNAEGNIQSVNPAFTQITGYQDWEVIGSNPSILSSGRHDKAFYSRMWDQLQRKGRWQGEIWNRNKDGRVYPEWLSITAIESEQGEVIQYAAIFHDLTEIKRSEARINKMSYFDEVTHLANRRLFIDRLHNALTYAGDHDNIVALVNMDLDWFKSINDRFGQSEGDLVLKEVARRIEDTLGDADTAARPGGDEFSIIMTGLDSPDELPLFLDRLTKVISAPVLINDTEIRLTASIGIAMYPGDAADTEDLLRCADAAMHEAKNLGRNSYHFFSPALDQQSRSRFQLTTMLQGALEKDEFRLFYQPKVCLKTGRVKGVEALLRWFSAELGEVSPSDFIPLAEDMGLIDQIGDWVMLMAVKQGAAWQQQGLAVNVGVNVSARQFQRGNVAGRVISLLNRYNLSPDHFSIELTETSFMHSADKTRSAISELLKLGVGVAIDDFGTGYSSLNYVRTMALSQLKIDLSFIQNIENSEKDRRLVEAMIAMAHAMDFEVIAEGVETREQLVLLKRMGCDQAQGFFLSRPQPEESLTPWLKANTLSLK</sequence>
<dbReference type="InterPro" id="IPR029787">
    <property type="entry name" value="Nucleotide_cyclase"/>
</dbReference>
<dbReference type="EMBL" id="CP044222">
    <property type="protein sequence ID" value="QEW06000.1"/>
    <property type="molecule type" value="Genomic_DNA"/>
</dbReference>
<dbReference type="InterPro" id="IPR035965">
    <property type="entry name" value="PAS-like_dom_sf"/>
</dbReference>
<accession>A0A5J6LC00</accession>
<dbReference type="SMART" id="SM00052">
    <property type="entry name" value="EAL"/>
    <property type="match status" value="1"/>
</dbReference>
<feature type="domain" description="EAL" evidence="4">
    <location>
        <begin position="583"/>
        <end position="836"/>
    </location>
</feature>
<evidence type="ECO:0000256" key="1">
    <source>
        <dbReference type="PROSITE-ProRule" id="PRU00703"/>
    </source>
</evidence>
<dbReference type="InterPro" id="IPR046342">
    <property type="entry name" value="CBS_dom_sf"/>
</dbReference>
<evidence type="ECO:0000259" key="3">
    <source>
        <dbReference type="PROSITE" id="PS50113"/>
    </source>
</evidence>
<dbReference type="RefSeq" id="WP_151054036.1">
    <property type="nucleotide sequence ID" value="NZ_CP044222.1"/>
</dbReference>
<dbReference type="InterPro" id="IPR000700">
    <property type="entry name" value="PAS-assoc_C"/>
</dbReference>
<dbReference type="SUPFAM" id="SSF55073">
    <property type="entry name" value="Nucleotide cyclase"/>
    <property type="match status" value="1"/>
</dbReference>
<dbReference type="SUPFAM" id="SSF141868">
    <property type="entry name" value="EAL domain-like"/>
    <property type="match status" value="1"/>
</dbReference>
<dbReference type="NCBIfam" id="TIGR00254">
    <property type="entry name" value="GGDEF"/>
    <property type="match status" value="1"/>
</dbReference>
<proteinExistence type="predicted"/>
<dbReference type="Pfam" id="PF00563">
    <property type="entry name" value="EAL"/>
    <property type="match status" value="1"/>
</dbReference>
<dbReference type="KEGG" id="nik:F5I99_05550"/>
<dbReference type="CDD" id="cd00130">
    <property type="entry name" value="PAS"/>
    <property type="match status" value="1"/>
</dbReference>
<dbReference type="Gene3D" id="3.20.20.450">
    <property type="entry name" value="EAL domain"/>
    <property type="match status" value="1"/>
</dbReference>
<dbReference type="PROSITE" id="PS51371">
    <property type="entry name" value="CBS"/>
    <property type="match status" value="3"/>
</dbReference>
<dbReference type="SUPFAM" id="SSF54631">
    <property type="entry name" value="CBS-domain pair"/>
    <property type="match status" value="2"/>
</dbReference>
<dbReference type="Gene3D" id="3.10.580.10">
    <property type="entry name" value="CBS-domain"/>
    <property type="match status" value="2"/>
</dbReference>
<dbReference type="SUPFAM" id="SSF55785">
    <property type="entry name" value="PYP-like sensor domain (PAS domain)"/>
    <property type="match status" value="1"/>
</dbReference>
<dbReference type="Pfam" id="PF00990">
    <property type="entry name" value="GGDEF"/>
    <property type="match status" value="1"/>
</dbReference>
<gene>
    <name evidence="7" type="ORF">F5I99_05550</name>
</gene>
<dbReference type="InterPro" id="IPR052155">
    <property type="entry name" value="Biofilm_reg_signaling"/>
</dbReference>
<feature type="domain" description="CBS" evidence="6">
    <location>
        <begin position="208"/>
        <end position="270"/>
    </location>
</feature>
<dbReference type="SMART" id="SM00086">
    <property type="entry name" value="PAC"/>
    <property type="match status" value="1"/>
</dbReference>
<feature type="domain" description="PAC" evidence="3">
    <location>
        <begin position="357"/>
        <end position="409"/>
    </location>
</feature>
<evidence type="ECO:0000313" key="8">
    <source>
        <dbReference type="Proteomes" id="UP000325606"/>
    </source>
</evidence>
<keyword evidence="8" id="KW-1185">Reference proteome</keyword>
<dbReference type="Pfam" id="PF13426">
    <property type="entry name" value="PAS_9"/>
    <property type="match status" value="1"/>
</dbReference>
<dbReference type="InterPro" id="IPR043128">
    <property type="entry name" value="Rev_trsase/Diguanyl_cyclase"/>
</dbReference>
<dbReference type="PROSITE" id="PS50113">
    <property type="entry name" value="PAC"/>
    <property type="match status" value="1"/>
</dbReference>
<dbReference type="InterPro" id="IPR000644">
    <property type="entry name" value="CBS_dom"/>
</dbReference>
<dbReference type="Pfam" id="PF00571">
    <property type="entry name" value="CBS"/>
    <property type="match status" value="3"/>
</dbReference>
<dbReference type="PANTHER" id="PTHR44757">
    <property type="entry name" value="DIGUANYLATE CYCLASE DGCP"/>
    <property type="match status" value="1"/>
</dbReference>
<evidence type="ECO:0000259" key="6">
    <source>
        <dbReference type="PROSITE" id="PS51371"/>
    </source>
</evidence>
<dbReference type="SMART" id="SM00091">
    <property type="entry name" value="PAS"/>
    <property type="match status" value="1"/>
</dbReference>
<evidence type="ECO:0000259" key="5">
    <source>
        <dbReference type="PROSITE" id="PS50887"/>
    </source>
</evidence>
<dbReference type="PROSITE" id="PS50883">
    <property type="entry name" value="EAL"/>
    <property type="match status" value="1"/>
</dbReference>
<dbReference type="InterPro" id="IPR001610">
    <property type="entry name" value="PAC"/>
</dbReference>
<dbReference type="Gene3D" id="3.30.70.270">
    <property type="match status" value="1"/>
</dbReference>
<dbReference type="CDD" id="cd01949">
    <property type="entry name" value="GGDEF"/>
    <property type="match status" value="1"/>
</dbReference>
<dbReference type="InterPro" id="IPR035919">
    <property type="entry name" value="EAL_sf"/>
</dbReference>